<sequence>MKKFITPLFYIGNLLAIIGIAINTKYEFGPYFTVIGGTMAALAQLNSPYKGGNKNIKRLLRQQTFASIFFIASGASMLYLHNNEWIMFASIAAVLYLYTAFRIPIEEKKENQK</sequence>
<proteinExistence type="predicted"/>
<dbReference type="EMBL" id="CM001167">
    <property type="protein sequence ID" value="EGJ71527.1"/>
    <property type="molecule type" value="Genomic_DNA"/>
</dbReference>
<evidence type="ECO:0000313" key="2">
    <source>
        <dbReference type="EMBL" id="EGJ71527.1"/>
    </source>
</evidence>
<feature type="transmembrane region" description="Helical" evidence="1">
    <location>
        <begin position="85"/>
        <end position="105"/>
    </location>
</feature>
<gene>
    <name evidence="2" type="ORF">Bcop_1329</name>
</gene>
<organism evidence="2 3">
    <name type="scientific">Bacteroides coprosuis DSM 18011</name>
    <dbReference type="NCBI Taxonomy" id="679937"/>
    <lineage>
        <taxon>Bacteria</taxon>
        <taxon>Pseudomonadati</taxon>
        <taxon>Bacteroidota</taxon>
        <taxon>Bacteroidia</taxon>
        <taxon>Bacteroidales</taxon>
        <taxon>Bacteroidaceae</taxon>
        <taxon>Bacteroides</taxon>
    </lineage>
</organism>
<dbReference type="AlphaFoldDB" id="F3ZNV1"/>
<keyword evidence="1" id="KW-0812">Transmembrane</keyword>
<dbReference type="HOGENOM" id="CLU_157943_1_0_10"/>
<keyword evidence="1" id="KW-1133">Transmembrane helix</keyword>
<evidence type="ECO:0008006" key="4">
    <source>
        <dbReference type="Google" id="ProtNLM"/>
    </source>
</evidence>
<evidence type="ECO:0000313" key="3">
    <source>
        <dbReference type="Proteomes" id="UP000018439"/>
    </source>
</evidence>
<dbReference type="Proteomes" id="UP000018439">
    <property type="component" value="Chromosome"/>
</dbReference>
<feature type="transmembrane region" description="Helical" evidence="1">
    <location>
        <begin position="28"/>
        <end position="47"/>
    </location>
</feature>
<reference evidence="2 3" key="1">
    <citation type="journal article" date="2011" name="Stand. Genomic Sci.">
        <title>Non-contiguous finished genome sequence of Bacteroides coprosuis type strain (PC139).</title>
        <authorList>
            <person name="Land M."/>
            <person name="Held B."/>
            <person name="Gronow S."/>
            <person name="Abt B."/>
            <person name="Lucas S."/>
            <person name="Del Rio T.G."/>
            <person name="Nolan M."/>
            <person name="Tice H."/>
            <person name="Cheng J.F."/>
            <person name="Pitluck S."/>
            <person name="Liolios K."/>
            <person name="Pagani I."/>
            <person name="Ivanova N."/>
            <person name="Mavromatis K."/>
            <person name="Mikhailova N."/>
            <person name="Pati A."/>
            <person name="Tapia R."/>
            <person name="Han C."/>
            <person name="Goodwin L."/>
            <person name="Chen A."/>
            <person name="Palaniappan K."/>
            <person name="Hauser L."/>
            <person name="Brambilla E.M."/>
            <person name="Rohde M."/>
            <person name="Goker M."/>
            <person name="Detter J.C."/>
            <person name="Woyke T."/>
            <person name="Bristow J."/>
            <person name="Eisen J.A."/>
            <person name="Markowitz V."/>
            <person name="Hugenholtz P."/>
            <person name="Kyrpides N.C."/>
            <person name="Klenk H.P."/>
            <person name="Lapidus A."/>
        </authorList>
    </citation>
    <scope>NUCLEOTIDE SEQUENCE</scope>
    <source>
        <strain evidence="2 3">DSM 18011</strain>
    </source>
</reference>
<dbReference type="STRING" id="679937.Bcop_1329"/>
<feature type="transmembrane region" description="Helical" evidence="1">
    <location>
        <begin position="59"/>
        <end position="79"/>
    </location>
</feature>
<feature type="transmembrane region" description="Helical" evidence="1">
    <location>
        <begin position="7"/>
        <end position="22"/>
    </location>
</feature>
<protein>
    <recommendedName>
        <fullName evidence="4">Transmembrane protein</fullName>
    </recommendedName>
</protein>
<evidence type="ECO:0000256" key="1">
    <source>
        <dbReference type="SAM" id="Phobius"/>
    </source>
</evidence>
<keyword evidence="1" id="KW-0472">Membrane</keyword>
<dbReference type="OrthoDB" id="1014758at2"/>
<name>F3ZNV1_9BACE</name>
<dbReference type="eggNOG" id="ENOG50334KJ">
    <property type="taxonomic scope" value="Bacteria"/>
</dbReference>
<keyword evidence="3" id="KW-1185">Reference proteome</keyword>
<accession>F3ZNV1</accession>